<dbReference type="AlphaFoldDB" id="A0A5N6AAI3"/>
<keyword evidence="5" id="KW-1185">Reference proteome</keyword>
<dbReference type="PROSITE" id="PS00163">
    <property type="entry name" value="FUMARATE_LYASES"/>
    <property type="match status" value="1"/>
</dbReference>
<evidence type="ECO:0000256" key="1">
    <source>
        <dbReference type="ARBA" id="ARBA00023239"/>
    </source>
</evidence>
<dbReference type="GO" id="GO:0005829">
    <property type="term" value="C:cytosol"/>
    <property type="evidence" value="ECO:0007669"/>
    <property type="project" value="TreeGrafter"/>
</dbReference>
<gene>
    <name evidence="4" type="ORF">FH607_014720</name>
</gene>
<dbReference type="InterPro" id="IPR022761">
    <property type="entry name" value="Fumarate_lyase_N"/>
</dbReference>
<sequence>MTVPSASQPPERRSSAPQAPVPVPLYGEQTRLALANFPGRGRRFGDVPEFVRAYALTKAAAALANVRLGVLDEERGDAIVRAAREAAEGRHAAQFPTALVQGGGGTSTNMNVNEVLAARAGQLLAARGSATVVHPNDHVNRSQSTNDTYPTAMALALRELAGPALAALERLEVSLAAKAAEFDAVRRLGRTCLQDAVPLTVGQTHRAQAAAVRRNREALRESVEALRAVPLGGTAVGSGVGAPAGFTAAALARLAALTGRDVIPADDFFDALAHLDPYAAIADACARTGEVMAKIAGDLRLLSSGPVGGLGEVTLPARQAGSSIMPGKVNPVIPELVMQLGYRVRGAASTVHLAVAAGELELNIMEPVILDALVTALGDVADAADTFAVGCVDGLRWNEEALARNLRGSLQGLVETAGSEGYEQATRAARAAR</sequence>
<proteinExistence type="predicted"/>
<dbReference type="PRINTS" id="PR00145">
    <property type="entry name" value="ARGSUCLYASE"/>
</dbReference>
<dbReference type="Gene3D" id="1.10.275.10">
    <property type="entry name" value="Fumarase/aspartase (N-terminal domain)"/>
    <property type="match status" value="1"/>
</dbReference>
<dbReference type="Proteomes" id="UP000314251">
    <property type="component" value="Unassembled WGS sequence"/>
</dbReference>
<reference evidence="4" key="1">
    <citation type="submission" date="2019-10" db="EMBL/GenBank/DDBJ databases">
        <title>Nonomuraea sp. nov., isolated from Phyllanthus amarus.</title>
        <authorList>
            <person name="Klykleung N."/>
            <person name="Tanasupawat S."/>
        </authorList>
    </citation>
    <scope>NUCLEOTIDE SEQUENCE [LARGE SCALE GENOMIC DNA]</scope>
    <source>
        <strain evidence="4">3MP-10</strain>
    </source>
</reference>
<organism evidence="4 5">
    <name type="scientific">Streptomyces mimosae</name>
    <dbReference type="NCBI Taxonomy" id="2586635"/>
    <lineage>
        <taxon>Bacteria</taxon>
        <taxon>Bacillati</taxon>
        <taxon>Actinomycetota</taxon>
        <taxon>Actinomycetes</taxon>
        <taxon>Kitasatosporales</taxon>
        <taxon>Streptomycetaceae</taxon>
        <taxon>Streptomyces</taxon>
    </lineage>
</organism>
<dbReference type="GO" id="GO:0006531">
    <property type="term" value="P:aspartate metabolic process"/>
    <property type="evidence" value="ECO:0007669"/>
    <property type="project" value="TreeGrafter"/>
</dbReference>
<dbReference type="OrthoDB" id="3568348at2"/>
<dbReference type="Gene3D" id="1.20.200.10">
    <property type="entry name" value="Fumarase/aspartase (Central domain)"/>
    <property type="match status" value="1"/>
</dbReference>
<dbReference type="InterPro" id="IPR051546">
    <property type="entry name" value="Aspartate_Ammonia-Lyase"/>
</dbReference>
<feature type="domain" description="Fumarate lyase N-terminal" evidence="3">
    <location>
        <begin position="52"/>
        <end position="346"/>
    </location>
</feature>
<dbReference type="InterPro" id="IPR000362">
    <property type="entry name" value="Fumarate_lyase_fam"/>
</dbReference>
<dbReference type="PANTHER" id="PTHR42696">
    <property type="entry name" value="ASPARTATE AMMONIA-LYASE"/>
    <property type="match status" value="1"/>
</dbReference>
<feature type="region of interest" description="Disordered" evidence="2">
    <location>
        <begin position="1"/>
        <end position="23"/>
    </location>
</feature>
<protein>
    <submittedName>
        <fullName evidence="4">Aspartate ammonia-lyase</fullName>
    </submittedName>
</protein>
<accession>A0A5N6AAI3</accession>
<dbReference type="RefSeq" id="WP_139668597.1">
    <property type="nucleotide sequence ID" value="NZ_VDLY02000009.1"/>
</dbReference>
<dbReference type="GO" id="GO:0008797">
    <property type="term" value="F:aspartate ammonia-lyase activity"/>
    <property type="evidence" value="ECO:0007669"/>
    <property type="project" value="TreeGrafter"/>
</dbReference>
<dbReference type="InterPro" id="IPR024083">
    <property type="entry name" value="Fumarase/histidase_N"/>
</dbReference>
<dbReference type="SUPFAM" id="SSF48557">
    <property type="entry name" value="L-aspartase-like"/>
    <property type="match status" value="1"/>
</dbReference>
<dbReference type="EMBL" id="VDLY02000009">
    <property type="protein sequence ID" value="KAB8164508.1"/>
    <property type="molecule type" value="Genomic_DNA"/>
</dbReference>
<evidence type="ECO:0000259" key="3">
    <source>
        <dbReference type="Pfam" id="PF00206"/>
    </source>
</evidence>
<dbReference type="PANTHER" id="PTHR42696:SF2">
    <property type="entry name" value="ASPARTATE AMMONIA-LYASE"/>
    <property type="match status" value="1"/>
</dbReference>
<name>A0A5N6AAI3_9ACTN</name>
<evidence type="ECO:0000313" key="5">
    <source>
        <dbReference type="Proteomes" id="UP000314251"/>
    </source>
</evidence>
<evidence type="ECO:0000256" key="2">
    <source>
        <dbReference type="SAM" id="MobiDB-lite"/>
    </source>
</evidence>
<dbReference type="Pfam" id="PF00206">
    <property type="entry name" value="Lyase_1"/>
    <property type="match status" value="1"/>
</dbReference>
<comment type="caution">
    <text evidence="4">The sequence shown here is derived from an EMBL/GenBank/DDBJ whole genome shotgun (WGS) entry which is preliminary data.</text>
</comment>
<dbReference type="InterPro" id="IPR008948">
    <property type="entry name" value="L-Aspartase-like"/>
</dbReference>
<evidence type="ECO:0000313" key="4">
    <source>
        <dbReference type="EMBL" id="KAB8164508.1"/>
    </source>
</evidence>
<dbReference type="InterPro" id="IPR020557">
    <property type="entry name" value="Fumarate_lyase_CS"/>
</dbReference>
<keyword evidence="1" id="KW-0456">Lyase</keyword>
<dbReference type="PRINTS" id="PR00149">
    <property type="entry name" value="FUMRATELYASE"/>
</dbReference>